<sequence length="204" mass="22098">MGLSGFAIYLSPSSLSPLWTTTQTTSEVAHDFPGLIRVFTDGGIQRFTGTDFVPPSTTPHVTSKDITLHPHSTTLSERLFLPTPQTAAATRRNNPPRALLIYFHGGALCASSPFTANYHNYVAAIVAEAKVVAVSVDYRLAPELPIPAAYEDSWAALQWVASHRNKDGQEPWLNEHADFGRVFLAGDSAGANTNYAPRRPGLGH</sequence>
<evidence type="ECO:0000259" key="2">
    <source>
        <dbReference type="Pfam" id="PF07859"/>
    </source>
</evidence>
<gene>
    <name evidence="3" type="ORF">D0Y65_038036</name>
</gene>
<dbReference type="EMBL" id="QZWG01000014">
    <property type="protein sequence ID" value="RZB68051.1"/>
    <property type="molecule type" value="Genomic_DNA"/>
</dbReference>
<dbReference type="InterPro" id="IPR029058">
    <property type="entry name" value="AB_hydrolase_fold"/>
</dbReference>
<dbReference type="Pfam" id="PF07859">
    <property type="entry name" value="Abhydrolase_3"/>
    <property type="match status" value="1"/>
</dbReference>
<proteinExistence type="inferred from homology"/>
<organism evidence="3 4">
    <name type="scientific">Glycine soja</name>
    <name type="common">Wild soybean</name>
    <dbReference type="NCBI Taxonomy" id="3848"/>
    <lineage>
        <taxon>Eukaryota</taxon>
        <taxon>Viridiplantae</taxon>
        <taxon>Streptophyta</taxon>
        <taxon>Embryophyta</taxon>
        <taxon>Tracheophyta</taxon>
        <taxon>Spermatophyta</taxon>
        <taxon>Magnoliopsida</taxon>
        <taxon>eudicotyledons</taxon>
        <taxon>Gunneridae</taxon>
        <taxon>Pentapetalae</taxon>
        <taxon>rosids</taxon>
        <taxon>fabids</taxon>
        <taxon>Fabales</taxon>
        <taxon>Fabaceae</taxon>
        <taxon>Papilionoideae</taxon>
        <taxon>50 kb inversion clade</taxon>
        <taxon>NPAAA clade</taxon>
        <taxon>indigoferoid/millettioid clade</taxon>
        <taxon>Phaseoleae</taxon>
        <taxon>Glycine</taxon>
        <taxon>Glycine subgen. Soja</taxon>
    </lineage>
</organism>
<feature type="domain" description="Alpha/beta hydrolase fold-3" evidence="2">
    <location>
        <begin position="100"/>
        <end position="192"/>
    </location>
</feature>
<dbReference type="SUPFAM" id="SSF53474">
    <property type="entry name" value="alpha/beta-Hydrolases"/>
    <property type="match status" value="1"/>
</dbReference>
<dbReference type="InterPro" id="IPR013094">
    <property type="entry name" value="AB_hydrolase_3"/>
</dbReference>
<accession>A0A445H3Q7</accession>
<keyword evidence="4" id="KW-1185">Reference proteome</keyword>
<comment type="caution">
    <text evidence="3">The sequence shown here is derived from an EMBL/GenBank/DDBJ whole genome shotgun (WGS) entry which is preliminary data.</text>
</comment>
<protein>
    <submittedName>
        <fullName evidence="3">Putative carboxylesterase 5</fullName>
    </submittedName>
</protein>
<name>A0A445H3Q7_GLYSO</name>
<dbReference type="AlphaFoldDB" id="A0A445H3Q7"/>
<dbReference type="Proteomes" id="UP000289340">
    <property type="component" value="Chromosome 14"/>
</dbReference>
<evidence type="ECO:0000256" key="1">
    <source>
        <dbReference type="ARBA" id="ARBA00010515"/>
    </source>
</evidence>
<dbReference type="PANTHER" id="PTHR23024">
    <property type="entry name" value="ARYLACETAMIDE DEACETYLASE"/>
    <property type="match status" value="1"/>
</dbReference>
<dbReference type="Gene3D" id="3.40.50.1820">
    <property type="entry name" value="alpha/beta hydrolase"/>
    <property type="match status" value="1"/>
</dbReference>
<evidence type="ECO:0000313" key="3">
    <source>
        <dbReference type="EMBL" id="RZB68051.1"/>
    </source>
</evidence>
<evidence type="ECO:0000313" key="4">
    <source>
        <dbReference type="Proteomes" id="UP000289340"/>
    </source>
</evidence>
<comment type="similarity">
    <text evidence="1">Belongs to the 'GDXG' lipolytic enzyme family.</text>
</comment>
<dbReference type="PANTHER" id="PTHR23024:SF458">
    <property type="entry name" value="ALPHA_BETA HYDROLASE FOLD-3 DOMAIN-CONTAINING PROTEIN"/>
    <property type="match status" value="1"/>
</dbReference>
<reference evidence="3 4" key="1">
    <citation type="submission" date="2018-09" db="EMBL/GenBank/DDBJ databases">
        <title>A high-quality reference genome of wild soybean provides a powerful tool to mine soybean genomes.</title>
        <authorList>
            <person name="Xie M."/>
            <person name="Chung C.Y.L."/>
            <person name="Li M.-W."/>
            <person name="Wong F.-L."/>
            <person name="Chan T.-F."/>
            <person name="Lam H.-M."/>
        </authorList>
    </citation>
    <scope>NUCLEOTIDE SEQUENCE [LARGE SCALE GENOMIC DNA]</scope>
    <source>
        <strain evidence="4">cv. W05</strain>
        <tissue evidence="3">Hypocotyl of etiolated seedlings</tissue>
    </source>
</reference>
<dbReference type="GO" id="GO:0016787">
    <property type="term" value="F:hydrolase activity"/>
    <property type="evidence" value="ECO:0007669"/>
    <property type="project" value="InterPro"/>
</dbReference>
<dbReference type="InterPro" id="IPR050466">
    <property type="entry name" value="Carboxylest/Gibb_receptor"/>
</dbReference>